<gene>
    <name evidence="3" type="ORF">CAP_2119</name>
</gene>
<dbReference type="AlphaFoldDB" id="A0A017TC99"/>
<keyword evidence="1" id="KW-0732">Signal</keyword>
<dbReference type="PANTHER" id="PTHR34406">
    <property type="entry name" value="PROTEIN YCEI"/>
    <property type="match status" value="1"/>
</dbReference>
<dbReference type="SMART" id="SM00867">
    <property type="entry name" value="YceI"/>
    <property type="match status" value="1"/>
</dbReference>
<dbReference type="Pfam" id="PF04264">
    <property type="entry name" value="YceI"/>
    <property type="match status" value="1"/>
</dbReference>
<reference evidence="3 4" key="1">
    <citation type="submission" date="2013-05" db="EMBL/GenBank/DDBJ databases">
        <title>Genome assembly of Chondromyces apiculatus DSM 436.</title>
        <authorList>
            <person name="Sharma G."/>
            <person name="Khatri I."/>
            <person name="Kaur C."/>
            <person name="Mayilraj S."/>
            <person name="Subramanian S."/>
        </authorList>
    </citation>
    <scope>NUCLEOTIDE SEQUENCE [LARGE SCALE GENOMIC DNA]</scope>
    <source>
        <strain evidence="3 4">DSM 436</strain>
    </source>
</reference>
<dbReference type="Proteomes" id="UP000019678">
    <property type="component" value="Unassembled WGS sequence"/>
</dbReference>
<keyword evidence="4" id="KW-1185">Reference proteome</keyword>
<dbReference type="STRING" id="1192034.CAP_2119"/>
<dbReference type="EMBL" id="ASRX01000017">
    <property type="protein sequence ID" value="EYF06241.1"/>
    <property type="molecule type" value="Genomic_DNA"/>
</dbReference>
<dbReference type="RefSeq" id="WP_197041145.1">
    <property type="nucleotide sequence ID" value="NZ_ASRX01000017.1"/>
</dbReference>
<feature type="chain" id="PRO_5001500176" description="Lipid/polyisoprenoid-binding YceI-like domain-containing protein" evidence="1">
    <location>
        <begin position="25"/>
        <end position="180"/>
    </location>
</feature>
<dbReference type="PANTHER" id="PTHR34406:SF1">
    <property type="entry name" value="PROTEIN YCEI"/>
    <property type="match status" value="1"/>
</dbReference>
<evidence type="ECO:0000256" key="1">
    <source>
        <dbReference type="SAM" id="SignalP"/>
    </source>
</evidence>
<evidence type="ECO:0000259" key="2">
    <source>
        <dbReference type="SMART" id="SM00867"/>
    </source>
</evidence>
<evidence type="ECO:0000313" key="4">
    <source>
        <dbReference type="Proteomes" id="UP000019678"/>
    </source>
</evidence>
<feature type="domain" description="Lipid/polyisoprenoid-binding YceI-like" evidence="2">
    <location>
        <begin position="23"/>
        <end position="178"/>
    </location>
</feature>
<sequence>MNRSLYVGLVASALTAGVAFTAHAKLSATGTSSVEFKATGPAGLSIVGKSSEVRASDTADSVTIVVPLAKLDTGIGLRNDHMRDKYLETSKYPNAELTVAKSAIGYPAVGAGEATGQLKLHGQTKPVKFKYEAKKSGTGHAVSGTVRVNMTEFGIEKPSYMGLSVKPDVDVAVTFNTADQ</sequence>
<organism evidence="3 4">
    <name type="scientific">Chondromyces apiculatus DSM 436</name>
    <dbReference type="NCBI Taxonomy" id="1192034"/>
    <lineage>
        <taxon>Bacteria</taxon>
        <taxon>Pseudomonadati</taxon>
        <taxon>Myxococcota</taxon>
        <taxon>Polyangia</taxon>
        <taxon>Polyangiales</taxon>
        <taxon>Polyangiaceae</taxon>
        <taxon>Chondromyces</taxon>
    </lineage>
</organism>
<evidence type="ECO:0000313" key="3">
    <source>
        <dbReference type="EMBL" id="EYF06241.1"/>
    </source>
</evidence>
<protein>
    <recommendedName>
        <fullName evidence="2">Lipid/polyisoprenoid-binding YceI-like domain-containing protein</fullName>
    </recommendedName>
</protein>
<dbReference type="InterPro" id="IPR036761">
    <property type="entry name" value="TTHA0802/YceI-like_sf"/>
</dbReference>
<name>A0A017TC99_9BACT</name>
<dbReference type="eggNOG" id="COG2353">
    <property type="taxonomic scope" value="Bacteria"/>
</dbReference>
<accession>A0A017TC99</accession>
<dbReference type="Gene3D" id="2.40.128.110">
    <property type="entry name" value="Lipid/polyisoprenoid-binding, YceI-like"/>
    <property type="match status" value="1"/>
</dbReference>
<dbReference type="SUPFAM" id="SSF101874">
    <property type="entry name" value="YceI-like"/>
    <property type="match status" value="1"/>
</dbReference>
<proteinExistence type="predicted"/>
<feature type="signal peptide" evidence="1">
    <location>
        <begin position="1"/>
        <end position="24"/>
    </location>
</feature>
<dbReference type="InterPro" id="IPR007372">
    <property type="entry name" value="Lipid/polyisoprenoid-bd_YceI"/>
</dbReference>
<comment type="caution">
    <text evidence="3">The sequence shown here is derived from an EMBL/GenBank/DDBJ whole genome shotgun (WGS) entry which is preliminary data.</text>
</comment>